<organism evidence="1 2">
    <name type="scientific">Neomicrococcus lactis</name>
    <dbReference type="NCBI Taxonomy" id="732241"/>
    <lineage>
        <taxon>Bacteria</taxon>
        <taxon>Bacillati</taxon>
        <taxon>Actinomycetota</taxon>
        <taxon>Actinomycetes</taxon>
        <taxon>Micrococcales</taxon>
        <taxon>Micrococcaceae</taxon>
        <taxon>Neomicrococcus</taxon>
    </lineage>
</organism>
<comment type="caution">
    <text evidence="1">The sequence shown here is derived from an EMBL/GenBank/DDBJ whole genome shotgun (WGS) entry which is preliminary data.</text>
</comment>
<proteinExistence type="predicted"/>
<reference evidence="1 2" key="1">
    <citation type="submission" date="2020-08" db="EMBL/GenBank/DDBJ databases">
        <title>Sequencing the genomes of 1000 actinobacteria strains.</title>
        <authorList>
            <person name="Klenk H.-P."/>
        </authorList>
    </citation>
    <scope>NUCLEOTIDE SEQUENCE [LARGE SCALE GENOMIC DNA]</scope>
    <source>
        <strain evidence="1 2">DSM 23694</strain>
    </source>
</reference>
<dbReference type="EMBL" id="JACHBL010000001">
    <property type="protein sequence ID" value="MBB5597934.1"/>
    <property type="molecule type" value="Genomic_DNA"/>
</dbReference>
<keyword evidence="2" id="KW-1185">Reference proteome</keyword>
<sequence>MDPEVADLELLGKQKVLSHNSFENDVVAQDEMSG</sequence>
<dbReference type="Proteomes" id="UP000523863">
    <property type="component" value="Unassembled WGS sequence"/>
</dbReference>
<protein>
    <submittedName>
        <fullName evidence="1">Uncharacterized protein</fullName>
    </submittedName>
</protein>
<evidence type="ECO:0000313" key="1">
    <source>
        <dbReference type="EMBL" id="MBB5597934.1"/>
    </source>
</evidence>
<gene>
    <name evidence="1" type="ORF">BKA12_001014</name>
</gene>
<name>A0A7W9DAX4_9MICC</name>
<dbReference type="AlphaFoldDB" id="A0A7W9DAX4"/>
<evidence type="ECO:0000313" key="2">
    <source>
        <dbReference type="Proteomes" id="UP000523863"/>
    </source>
</evidence>
<accession>A0A7W9DAX4</accession>